<name>A0A1I0GYE6_9FIRM</name>
<gene>
    <name evidence="2" type="ORF">SAMN04489758_13816</name>
</gene>
<sequence>MNLEYCEAVPKDAKKIIDYLNKVAGESNNLTFGLEDCNLNEVEEMQLIKEIHEDPNSLMIVAKDGLKIVGVASLSGNKKRRLAHRANIGVSVLKNYWHLGIGSNLVAILIGYAVESGIEVIDLEVVTSNEYAIALYEKYGFEIIATYKNFMKIDKEYVDAYLMNLYL</sequence>
<dbReference type="Gene3D" id="3.40.630.30">
    <property type="match status" value="1"/>
</dbReference>
<organism evidence="2 3">
    <name type="scientific">Thomasclavelia cocleata</name>
    <dbReference type="NCBI Taxonomy" id="69824"/>
    <lineage>
        <taxon>Bacteria</taxon>
        <taxon>Bacillati</taxon>
        <taxon>Bacillota</taxon>
        <taxon>Erysipelotrichia</taxon>
        <taxon>Erysipelotrichales</taxon>
        <taxon>Coprobacillaceae</taxon>
        <taxon>Thomasclavelia</taxon>
    </lineage>
</organism>
<accession>A0A1I0GYE6</accession>
<protein>
    <submittedName>
        <fullName evidence="2">Acetyltransferase (GNAT) family protein</fullName>
    </submittedName>
</protein>
<evidence type="ECO:0000313" key="2">
    <source>
        <dbReference type="EMBL" id="SET76272.1"/>
    </source>
</evidence>
<dbReference type="SUPFAM" id="SSF55729">
    <property type="entry name" value="Acyl-CoA N-acyltransferases (Nat)"/>
    <property type="match status" value="1"/>
</dbReference>
<dbReference type="Proteomes" id="UP000198558">
    <property type="component" value="Unassembled WGS sequence"/>
</dbReference>
<dbReference type="PROSITE" id="PS51186">
    <property type="entry name" value="GNAT"/>
    <property type="match status" value="1"/>
</dbReference>
<dbReference type="GeneID" id="78289226"/>
<keyword evidence="2" id="KW-0808">Transferase</keyword>
<dbReference type="Pfam" id="PF00583">
    <property type="entry name" value="Acetyltransf_1"/>
    <property type="match status" value="1"/>
</dbReference>
<dbReference type="PANTHER" id="PTHR43072">
    <property type="entry name" value="N-ACETYLTRANSFERASE"/>
    <property type="match status" value="1"/>
</dbReference>
<reference evidence="3" key="1">
    <citation type="submission" date="2016-10" db="EMBL/GenBank/DDBJ databases">
        <authorList>
            <person name="Varghese N."/>
            <person name="Submissions S."/>
        </authorList>
    </citation>
    <scope>NUCLEOTIDE SEQUENCE [LARGE SCALE GENOMIC DNA]</scope>
    <source>
        <strain evidence="3">DSM 1551</strain>
    </source>
</reference>
<dbReference type="InterPro" id="IPR016181">
    <property type="entry name" value="Acyl_CoA_acyltransferase"/>
</dbReference>
<feature type="domain" description="N-acetyltransferase" evidence="1">
    <location>
        <begin position="3"/>
        <end position="167"/>
    </location>
</feature>
<dbReference type="RefSeq" id="WP_092355921.1">
    <property type="nucleotide sequence ID" value="NZ_CAMUUE010000004.1"/>
</dbReference>
<dbReference type="InterPro" id="IPR000182">
    <property type="entry name" value="GNAT_dom"/>
</dbReference>
<evidence type="ECO:0000313" key="3">
    <source>
        <dbReference type="Proteomes" id="UP000198558"/>
    </source>
</evidence>
<dbReference type="OrthoDB" id="948250at2"/>
<dbReference type="AlphaFoldDB" id="A0A1I0GYE6"/>
<evidence type="ECO:0000259" key="1">
    <source>
        <dbReference type="PROSITE" id="PS51186"/>
    </source>
</evidence>
<dbReference type="EMBL" id="FOIN01000038">
    <property type="protein sequence ID" value="SET76272.1"/>
    <property type="molecule type" value="Genomic_DNA"/>
</dbReference>
<keyword evidence="3" id="KW-1185">Reference proteome</keyword>
<proteinExistence type="predicted"/>
<dbReference type="GO" id="GO:0016747">
    <property type="term" value="F:acyltransferase activity, transferring groups other than amino-acyl groups"/>
    <property type="evidence" value="ECO:0007669"/>
    <property type="project" value="InterPro"/>
</dbReference>
<dbReference type="CDD" id="cd04301">
    <property type="entry name" value="NAT_SF"/>
    <property type="match status" value="1"/>
</dbReference>